<dbReference type="EMBL" id="JAGPNK010000011">
    <property type="protein sequence ID" value="KAH7311736.1"/>
    <property type="molecule type" value="Genomic_DNA"/>
</dbReference>
<dbReference type="SUPFAM" id="SSF52047">
    <property type="entry name" value="RNI-like"/>
    <property type="match status" value="1"/>
</dbReference>
<dbReference type="Proteomes" id="UP000813444">
    <property type="component" value="Unassembled WGS sequence"/>
</dbReference>
<evidence type="ECO:0000256" key="1">
    <source>
        <dbReference type="SAM" id="MobiDB-lite"/>
    </source>
</evidence>
<feature type="region of interest" description="Disordered" evidence="1">
    <location>
        <begin position="577"/>
        <end position="665"/>
    </location>
</feature>
<feature type="compositionally biased region" description="Acidic residues" evidence="1">
    <location>
        <begin position="639"/>
        <end position="651"/>
    </location>
</feature>
<feature type="region of interest" description="Disordered" evidence="1">
    <location>
        <begin position="1"/>
        <end position="153"/>
    </location>
</feature>
<keyword evidence="3" id="KW-1185">Reference proteome</keyword>
<feature type="compositionally biased region" description="Basic residues" evidence="1">
    <location>
        <begin position="610"/>
        <end position="627"/>
    </location>
</feature>
<proteinExistence type="predicted"/>
<evidence type="ECO:0000313" key="3">
    <source>
        <dbReference type="Proteomes" id="UP000813444"/>
    </source>
</evidence>
<protein>
    <submittedName>
        <fullName evidence="2">Uncharacterized protein</fullName>
    </submittedName>
</protein>
<name>A0A8K0SMK1_9HYPO</name>
<feature type="compositionally biased region" description="Low complexity" evidence="1">
    <location>
        <begin position="10"/>
        <end position="29"/>
    </location>
</feature>
<organism evidence="2 3">
    <name type="scientific">Stachybotrys elegans</name>
    <dbReference type="NCBI Taxonomy" id="80388"/>
    <lineage>
        <taxon>Eukaryota</taxon>
        <taxon>Fungi</taxon>
        <taxon>Dikarya</taxon>
        <taxon>Ascomycota</taxon>
        <taxon>Pezizomycotina</taxon>
        <taxon>Sordariomycetes</taxon>
        <taxon>Hypocreomycetidae</taxon>
        <taxon>Hypocreales</taxon>
        <taxon>Stachybotryaceae</taxon>
        <taxon>Stachybotrys</taxon>
    </lineage>
</organism>
<reference evidence="2" key="1">
    <citation type="journal article" date="2021" name="Nat. Commun.">
        <title>Genetic determinants of endophytism in the Arabidopsis root mycobiome.</title>
        <authorList>
            <person name="Mesny F."/>
            <person name="Miyauchi S."/>
            <person name="Thiergart T."/>
            <person name="Pickel B."/>
            <person name="Atanasova L."/>
            <person name="Karlsson M."/>
            <person name="Huettel B."/>
            <person name="Barry K.W."/>
            <person name="Haridas S."/>
            <person name="Chen C."/>
            <person name="Bauer D."/>
            <person name="Andreopoulos W."/>
            <person name="Pangilinan J."/>
            <person name="LaButti K."/>
            <person name="Riley R."/>
            <person name="Lipzen A."/>
            <person name="Clum A."/>
            <person name="Drula E."/>
            <person name="Henrissat B."/>
            <person name="Kohler A."/>
            <person name="Grigoriev I.V."/>
            <person name="Martin F.M."/>
            <person name="Hacquard S."/>
        </authorList>
    </citation>
    <scope>NUCLEOTIDE SEQUENCE</scope>
    <source>
        <strain evidence="2">MPI-CAGE-CH-0235</strain>
    </source>
</reference>
<comment type="caution">
    <text evidence="2">The sequence shown here is derived from an EMBL/GenBank/DDBJ whole genome shotgun (WGS) entry which is preliminary data.</text>
</comment>
<dbReference type="AlphaFoldDB" id="A0A8K0SMK1"/>
<feature type="compositionally biased region" description="Basic and acidic residues" evidence="1">
    <location>
        <begin position="38"/>
        <end position="48"/>
    </location>
</feature>
<dbReference type="PANTHER" id="PTHR34755">
    <property type="entry name" value="SERINE/ARGININE REPETITIVE MATRIX PROTEIN 3-RELATED"/>
    <property type="match status" value="1"/>
</dbReference>
<dbReference type="OrthoDB" id="5395390at2759"/>
<accession>A0A8K0SMK1</accession>
<feature type="region of interest" description="Disordered" evidence="1">
    <location>
        <begin position="698"/>
        <end position="720"/>
    </location>
</feature>
<dbReference type="InterPro" id="IPR052109">
    <property type="entry name" value="SRRM_Domain-Containing"/>
</dbReference>
<feature type="compositionally biased region" description="Basic and acidic residues" evidence="1">
    <location>
        <begin position="81"/>
        <end position="97"/>
    </location>
</feature>
<dbReference type="Gene3D" id="3.80.10.10">
    <property type="entry name" value="Ribonuclease Inhibitor"/>
    <property type="match status" value="1"/>
</dbReference>
<evidence type="ECO:0000313" key="2">
    <source>
        <dbReference type="EMBL" id="KAH7311736.1"/>
    </source>
</evidence>
<feature type="compositionally biased region" description="Polar residues" evidence="1">
    <location>
        <begin position="128"/>
        <end position="137"/>
    </location>
</feature>
<dbReference type="InterPro" id="IPR032675">
    <property type="entry name" value="LRR_dom_sf"/>
</dbReference>
<dbReference type="PANTHER" id="PTHR34755:SF4">
    <property type="entry name" value="F-BOX DOMAIN-CONTAINING PROTEIN"/>
    <property type="match status" value="1"/>
</dbReference>
<sequence>MAVTRRRGRSAATSRTEPPSNRNPRSIPSRPRRASARRAREEIAKQDLSEEDESSAQDLSDAPSPPPRRPTRHSTRTSPRQKRDQKTAAKATTRETRIPSTHQVQPARRTGARAQGVKRTIATPPTPRSSHVVQENGSAVKDEPEAGAKIPDWTDPRIPYDAWADIFIYAGSQGDGANWLVRAATTCRALLEPALAAMYRCPNIKTAAKGRRLVALLERDPTETCINYRTKIESLHIDIHIVPQSILYQLIAPLPRLQELIIFTPLDHVPYRALDTAVRWHYTADIFRGLTGEASESGVMALSPAPTHLKSFEWSGSLLGGMVATIGDVVALHQTPAFSNLTRVSFTNVQVPSLHKPQPKPGDEEAALMLDREDGAVVQSVANAIAELKSLKHLVFESSTVMNDRLLPLLPDNLEHVELINCWEIKSEDLQLFLSSHGTKIRYLTLMHNQSLDLAFLTTLADTCPCLQELRLSMLYYRHHDSLNDADPLYDFALLPDQVPKWPSSIRVIEMEHIRDWSVETAEMFFQSLIDSAPNLPNLRHLAIKTMLDIPWQTRATMRHEWRGKLERVFLRPLEMPRSGNASGELDQEDAAAHPRKRRRTKLSLSPSRRSGRIAAHKTKSNSKLRRRQENYSMYREPDTDEDITMSDSEDEGHSQDHDEDAATQEPDFHVQGLCTTVSILFDNQKPREIQYGMEDFRVEDEESEEEWDGDYEDDDSVVF</sequence>
<gene>
    <name evidence="2" type="ORF">B0I35DRAFT_438796</name>
</gene>